<dbReference type="Gene3D" id="1.10.443.10">
    <property type="entry name" value="Intergrase catalytic core"/>
    <property type="match status" value="1"/>
</dbReference>
<feature type="domain" description="Tyr recombinase" evidence="5">
    <location>
        <begin position="185"/>
        <end position="363"/>
    </location>
</feature>
<evidence type="ECO:0000259" key="5">
    <source>
        <dbReference type="PROSITE" id="PS51898"/>
    </source>
</evidence>
<dbReference type="InterPro" id="IPR010998">
    <property type="entry name" value="Integrase_recombinase_N"/>
</dbReference>
<evidence type="ECO:0000256" key="3">
    <source>
        <dbReference type="ARBA" id="ARBA00023125"/>
    </source>
</evidence>
<sequence length="370" mass="43035">MKDKQLPYLFFRYCKNIEISGGVVGSFHISFVNKGKTTSRILGRYPLLNINAARMEALNQYSAIQKSKNLATKKNTFEYCGELLIWYLNFRLETAGTAIKTKSNIAHQINNILLPSMQNQKLSDLNQVFLAEKWLIPNHSKYKISTLKSSFQCLKAAFNQASKLGYAEPNPLFNVSFGDLTASKVKPKTCKIQSTDLKKLVHKISSFDPMMKMMCLLCLGYLTRNQETTLARWEHFNFNKMLWHIPAENTKTGQGIFHPITPIMLNSLKQYRVWQRYKTRSKFLFPQLRGYKSISESQAAKKVAVLSQKQFSLHDLRKYGSSYLRDMGVDYYIVERILNHKMTVLDQTYIHTSVFNIVRKELEKWHDEFF</sequence>
<dbReference type="CDD" id="cd00801">
    <property type="entry name" value="INT_P4_C"/>
    <property type="match status" value="1"/>
</dbReference>
<gene>
    <name evidence="6" type="ORF">RS130_19620</name>
</gene>
<comment type="similarity">
    <text evidence="1">Belongs to the 'phage' integrase family.</text>
</comment>
<evidence type="ECO:0000256" key="2">
    <source>
        <dbReference type="ARBA" id="ARBA00022908"/>
    </source>
</evidence>
<keyword evidence="4" id="KW-0233">DNA recombination</keyword>
<keyword evidence="2" id="KW-0229">DNA integration</keyword>
<dbReference type="Pfam" id="PF00589">
    <property type="entry name" value="Phage_integrase"/>
    <property type="match status" value="1"/>
</dbReference>
<organism evidence="6 7">
    <name type="scientific">Paraglaciecola aquimarina</name>
    <dbReference type="NCBI Taxonomy" id="1235557"/>
    <lineage>
        <taxon>Bacteria</taxon>
        <taxon>Pseudomonadati</taxon>
        <taxon>Pseudomonadota</taxon>
        <taxon>Gammaproteobacteria</taxon>
        <taxon>Alteromonadales</taxon>
        <taxon>Alteromonadaceae</taxon>
        <taxon>Paraglaciecola</taxon>
    </lineage>
</organism>
<dbReference type="InterPro" id="IPR050808">
    <property type="entry name" value="Phage_Integrase"/>
</dbReference>
<evidence type="ECO:0000313" key="7">
    <source>
        <dbReference type="Proteomes" id="UP001247805"/>
    </source>
</evidence>
<evidence type="ECO:0000256" key="1">
    <source>
        <dbReference type="ARBA" id="ARBA00008857"/>
    </source>
</evidence>
<dbReference type="InterPro" id="IPR013762">
    <property type="entry name" value="Integrase-like_cat_sf"/>
</dbReference>
<dbReference type="PROSITE" id="PS51898">
    <property type="entry name" value="TYR_RECOMBINASE"/>
    <property type="match status" value="1"/>
</dbReference>
<keyword evidence="3" id="KW-0238">DNA-binding</keyword>
<reference evidence="6 7" key="1">
    <citation type="submission" date="2023-10" db="EMBL/GenBank/DDBJ databases">
        <title>Glaciecola aquimarina strain GGW-M5 nov., isolated from a coastal seawater.</title>
        <authorList>
            <person name="Bayburt H."/>
            <person name="Kim J.M."/>
            <person name="Choi B.J."/>
            <person name="Jeon C.O."/>
        </authorList>
    </citation>
    <scope>NUCLEOTIDE SEQUENCE [LARGE SCALE GENOMIC DNA]</scope>
    <source>
        <strain evidence="6 7">KCTC 32108</strain>
    </source>
</reference>
<name>A0ABU3T0M1_9ALTE</name>
<protein>
    <submittedName>
        <fullName evidence="6">Tyrosine-type recombinase/integrase</fullName>
    </submittedName>
</protein>
<dbReference type="InterPro" id="IPR011010">
    <property type="entry name" value="DNA_brk_join_enz"/>
</dbReference>
<dbReference type="Proteomes" id="UP001247805">
    <property type="component" value="Unassembled WGS sequence"/>
</dbReference>
<dbReference type="InterPro" id="IPR002104">
    <property type="entry name" value="Integrase_catalytic"/>
</dbReference>
<dbReference type="PANTHER" id="PTHR30629:SF6">
    <property type="entry name" value="PROPHAGE INTEGRASE INTA-RELATED"/>
    <property type="match status" value="1"/>
</dbReference>
<comment type="caution">
    <text evidence="6">The sequence shown here is derived from an EMBL/GenBank/DDBJ whole genome shotgun (WGS) entry which is preliminary data.</text>
</comment>
<accession>A0ABU3T0M1</accession>
<dbReference type="Gene3D" id="1.10.150.130">
    <property type="match status" value="1"/>
</dbReference>
<dbReference type="SUPFAM" id="SSF56349">
    <property type="entry name" value="DNA breaking-rejoining enzymes"/>
    <property type="match status" value="1"/>
</dbReference>
<dbReference type="EMBL" id="JAWDIO010000002">
    <property type="protein sequence ID" value="MDU0355800.1"/>
    <property type="molecule type" value="Genomic_DNA"/>
</dbReference>
<evidence type="ECO:0000256" key="4">
    <source>
        <dbReference type="ARBA" id="ARBA00023172"/>
    </source>
</evidence>
<dbReference type="PANTHER" id="PTHR30629">
    <property type="entry name" value="PROPHAGE INTEGRASE"/>
    <property type="match status" value="1"/>
</dbReference>
<evidence type="ECO:0000313" key="6">
    <source>
        <dbReference type="EMBL" id="MDU0355800.1"/>
    </source>
</evidence>
<proteinExistence type="inferred from homology"/>
<keyword evidence="7" id="KW-1185">Reference proteome</keyword>
<dbReference type="RefSeq" id="WP_316027321.1">
    <property type="nucleotide sequence ID" value="NZ_JAWDIO010000002.1"/>
</dbReference>